<organism evidence="2 3">
    <name type="scientific">Arcticibacterium luteifluviistationis</name>
    <dbReference type="NCBI Taxonomy" id="1784714"/>
    <lineage>
        <taxon>Bacteria</taxon>
        <taxon>Pseudomonadati</taxon>
        <taxon>Bacteroidota</taxon>
        <taxon>Cytophagia</taxon>
        <taxon>Cytophagales</taxon>
        <taxon>Leadbetterellaceae</taxon>
        <taxon>Arcticibacterium</taxon>
    </lineage>
</organism>
<name>A0A2Z4G8P2_9BACT</name>
<dbReference type="OrthoDB" id="1177179at2"/>
<keyword evidence="3" id="KW-1185">Reference proteome</keyword>
<evidence type="ECO:0000256" key="1">
    <source>
        <dbReference type="SAM" id="Phobius"/>
    </source>
</evidence>
<proteinExistence type="predicted"/>
<dbReference type="RefSeq" id="WP_111370628.1">
    <property type="nucleotide sequence ID" value="NZ_CP029480.1"/>
</dbReference>
<dbReference type="EMBL" id="CP029480">
    <property type="protein sequence ID" value="AWV97526.1"/>
    <property type="molecule type" value="Genomic_DNA"/>
</dbReference>
<dbReference type="Proteomes" id="UP000249873">
    <property type="component" value="Chromosome"/>
</dbReference>
<keyword evidence="1" id="KW-0812">Transmembrane</keyword>
<gene>
    <name evidence="2" type="ORF">DJ013_04840</name>
</gene>
<protein>
    <recommendedName>
        <fullName evidence="4">Transmembrane protein</fullName>
    </recommendedName>
</protein>
<evidence type="ECO:0000313" key="3">
    <source>
        <dbReference type="Proteomes" id="UP000249873"/>
    </source>
</evidence>
<sequence>MKYFIIGLILSISPLFSFGHNSLSAKYQLEAGENASLLTISLSQDGMNQVLIKEHGRQKLENLDKKELEELIVNYIKKHFELTIDKKVMDLKDGGIKLGSHQTDLKFILPPISKNAENLEINISAFKENENHQTIFYYLIYDKGGHLILSNINDYQADLSLKDDSSKNLIWSISAVLAGMVLLFILFRKYYA</sequence>
<evidence type="ECO:0008006" key="4">
    <source>
        <dbReference type="Google" id="ProtNLM"/>
    </source>
</evidence>
<dbReference type="KEGG" id="als:DJ013_04840"/>
<dbReference type="AlphaFoldDB" id="A0A2Z4G8P2"/>
<evidence type="ECO:0000313" key="2">
    <source>
        <dbReference type="EMBL" id="AWV97526.1"/>
    </source>
</evidence>
<reference evidence="2 3" key="1">
    <citation type="submission" date="2018-05" db="EMBL/GenBank/DDBJ databases">
        <title>Complete genome sequence of Arcticibacterium luteifluviistationis SM1504T, a cytophagaceae bacterium isolated from Arctic surface seawater.</title>
        <authorList>
            <person name="Li Y."/>
            <person name="Qin Q.-L."/>
        </authorList>
    </citation>
    <scope>NUCLEOTIDE SEQUENCE [LARGE SCALE GENOMIC DNA]</scope>
    <source>
        <strain evidence="2 3">SM1504</strain>
    </source>
</reference>
<keyword evidence="1" id="KW-1133">Transmembrane helix</keyword>
<feature type="transmembrane region" description="Helical" evidence="1">
    <location>
        <begin position="169"/>
        <end position="187"/>
    </location>
</feature>
<accession>A0A2Z4G8P2</accession>
<keyword evidence="1" id="KW-0472">Membrane</keyword>